<name>A0ABV3X261_9FIRM</name>
<dbReference type="Proteomes" id="UP001559623">
    <property type="component" value="Unassembled WGS sequence"/>
</dbReference>
<dbReference type="SUPFAM" id="SSF55120">
    <property type="entry name" value="Pseudouridine synthase"/>
    <property type="match status" value="1"/>
</dbReference>
<keyword evidence="4 5" id="KW-0413">Isomerase</keyword>
<feature type="active site" description="Nucleophile" evidence="5">
    <location>
        <position position="39"/>
    </location>
</feature>
<gene>
    <name evidence="5 7" type="primary">truB</name>
    <name evidence="7" type="ORF">QCO44_01300</name>
</gene>
<comment type="similarity">
    <text evidence="2 5">Belongs to the pseudouridine synthase TruB family. Type 1 subfamily.</text>
</comment>
<dbReference type="InterPro" id="IPR002501">
    <property type="entry name" value="PsdUridine_synth_N"/>
</dbReference>
<evidence type="ECO:0000256" key="5">
    <source>
        <dbReference type="HAMAP-Rule" id="MF_01080"/>
    </source>
</evidence>
<protein>
    <recommendedName>
        <fullName evidence="5">tRNA pseudouridine synthase B</fullName>
        <ecNumber evidence="5">5.4.99.25</ecNumber>
    </recommendedName>
    <alternativeName>
        <fullName evidence="5">tRNA pseudouridine(55) synthase</fullName>
        <shortName evidence="5">Psi55 synthase</shortName>
    </alternativeName>
    <alternativeName>
        <fullName evidence="5">tRNA pseudouridylate synthase</fullName>
    </alternativeName>
    <alternativeName>
        <fullName evidence="5">tRNA-uridine isomerase</fullName>
    </alternativeName>
</protein>
<evidence type="ECO:0000313" key="7">
    <source>
        <dbReference type="EMBL" id="MEX5284280.1"/>
    </source>
</evidence>
<feature type="domain" description="Pseudouridine synthase II N-terminal" evidence="6">
    <location>
        <begin position="24"/>
        <end position="173"/>
    </location>
</feature>
<reference evidence="7 8" key="1">
    <citation type="submission" date="2023-04" db="EMBL/GenBank/DDBJ databases">
        <title>Genome Sequence of Selenomonas sputigena ATCC 33150.</title>
        <authorList>
            <person name="Miller D.P."/>
            <person name="Anvari S."/>
            <person name="Polson S.W."/>
            <person name="Macdonald M."/>
            <person name="Mcdowell J.V."/>
        </authorList>
    </citation>
    <scope>NUCLEOTIDE SEQUENCE [LARGE SCALE GENOMIC DNA]</scope>
    <source>
        <strain evidence="7 8">ATCC 33150</strain>
    </source>
</reference>
<dbReference type="PANTHER" id="PTHR13767:SF2">
    <property type="entry name" value="PSEUDOURIDYLATE SYNTHASE TRUB1"/>
    <property type="match status" value="1"/>
</dbReference>
<dbReference type="RefSeq" id="WP_368846001.1">
    <property type="nucleotide sequence ID" value="NZ_CP194411.1"/>
</dbReference>
<keyword evidence="8" id="KW-1185">Reference proteome</keyword>
<dbReference type="InterPro" id="IPR020103">
    <property type="entry name" value="PsdUridine_synth_cat_dom_sf"/>
</dbReference>
<dbReference type="Pfam" id="PF01509">
    <property type="entry name" value="TruB_N"/>
    <property type="match status" value="1"/>
</dbReference>
<dbReference type="Gene3D" id="3.30.2350.10">
    <property type="entry name" value="Pseudouridine synthase"/>
    <property type="match status" value="1"/>
</dbReference>
<dbReference type="CDD" id="cd02573">
    <property type="entry name" value="PseudoU_synth_EcTruB"/>
    <property type="match status" value="1"/>
</dbReference>
<evidence type="ECO:0000256" key="1">
    <source>
        <dbReference type="ARBA" id="ARBA00000385"/>
    </source>
</evidence>
<evidence type="ECO:0000256" key="4">
    <source>
        <dbReference type="ARBA" id="ARBA00023235"/>
    </source>
</evidence>
<dbReference type="HAMAP" id="MF_01080">
    <property type="entry name" value="TruB_bact"/>
    <property type="match status" value="1"/>
</dbReference>
<dbReference type="GO" id="GO:0160148">
    <property type="term" value="F:tRNA pseudouridine(55) synthase activity"/>
    <property type="evidence" value="ECO:0007669"/>
    <property type="project" value="UniProtKB-EC"/>
</dbReference>
<keyword evidence="3 5" id="KW-0819">tRNA processing</keyword>
<dbReference type="PANTHER" id="PTHR13767">
    <property type="entry name" value="TRNA-PSEUDOURIDINE SYNTHASE"/>
    <property type="match status" value="1"/>
</dbReference>
<dbReference type="EMBL" id="JARVLH010000001">
    <property type="protein sequence ID" value="MEX5284280.1"/>
    <property type="molecule type" value="Genomic_DNA"/>
</dbReference>
<dbReference type="EC" id="5.4.99.25" evidence="5"/>
<organism evidence="7 8">
    <name type="scientific">Selenomonas sputigena</name>
    <dbReference type="NCBI Taxonomy" id="69823"/>
    <lineage>
        <taxon>Bacteria</taxon>
        <taxon>Bacillati</taxon>
        <taxon>Bacillota</taxon>
        <taxon>Negativicutes</taxon>
        <taxon>Selenomonadales</taxon>
        <taxon>Selenomonadaceae</taxon>
        <taxon>Selenomonas</taxon>
    </lineage>
</organism>
<comment type="caution">
    <text evidence="7">The sequence shown here is derived from an EMBL/GenBank/DDBJ whole genome shotgun (WGS) entry which is preliminary data.</text>
</comment>
<sequence>MAEGFLNILKPPGMTSHDVVGYIRKIFCTKQVGHAGTLDPGAAGVLPVAVGKATRLVEYLSVAQKSYRLELLFGFSTDTGDVGGEVLEHLAEFCVPGKDVIEKKLQEFVGDIMQRPPAYSALKIQGKRAYALAREKHDVKLPARRVKIYGLHFIEQCGSRVLLDMICSKGTYVRSFCQDFGTSIGIPATMGFLLRKKVGRFSLQDSFTLEETAKVKETALLPLDAAIAHLPRCEIASHRIKPFCNGLSTGNIRPLPTENILRVYGEGNFIGIGRYDMEKHELYPTKIFRETRN</sequence>
<proteinExistence type="inferred from homology"/>
<dbReference type="InterPro" id="IPR014780">
    <property type="entry name" value="tRNA_psdUridine_synth_TruB"/>
</dbReference>
<evidence type="ECO:0000256" key="3">
    <source>
        <dbReference type="ARBA" id="ARBA00022694"/>
    </source>
</evidence>
<accession>A0ABV3X261</accession>
<evidence type="ECO:0000259" key="6">
    <source>
        <dbReference type="Pfam" id="PF01509"/>
    </source>
</evidence>
<comment type="function">
    <text evidence="5">Responsible for synthesis of pseudouridine from uracil-55 in the psi GC loop of transfer RNAs.</text>
</comment>
<dbReference type="NCBIfam" id="TIGR00431">
    <property type="entry name" value="TruB"/>
    <property type="match status" value="1"/>
</dbReference>
<comment type="catalytic activity">
    <reaction evidence="1 5">
        <text>uridine(55) in tRNA = pseudouridine(55) in tRNA</text>
        <dbReference type="Rhea" id="RHEA:42532"/>
        <dbReference type="Rhea" id="RHEA-COMP:10101"/>
        <dbReference type="Rhea" id="RHEA-COMP:10102"/>
        <dbReference type="ChEBI" id="CHEBI:65314"/>
        <dbReference type="ChEBI" id="CHEBI:65315"/>
        <dbReference type="EC" id="5.4.99.25"/>
    </reaction>
</comment>
<evidence type="ECO:0000256" key="2">
    <source>
        <dbReference type="ARBA" id="ARBA00005642"/>
    </source>
</evidence>
<evidence type="ECO:0000313" key="8">
    <source>
        <dbReference type="Proteomes" id="UP001559623"/>
    </source>
</evidence>